<dbReference type="Proteomes" id="UP000095713">
    <property type="component" value="Unassembled WGS sequence"/>
</dbReference>
<dbReference type="RefSeq" id="WP_069830040.1">
    <property type="nucleotide sequence ID" value="NZ_MDJD01000034.1"/>
</dbReference>
<proteinExistence type="predicted"/>
<evidence type="ECO:0000313" key="3">
    <source>
        <dbReference type="Proteomes" id="UP000095713"/>
    </source>
</evidence>
<dbReference type="OrthoDB" id="1422531at2"/>
<evidence type="ECO:0000259" key="1">
    <source>
        <dbReference type="Pfam" id="PF13480"/>
    </source>
</evidence>
<dbReference type="InterPro" id="IPR016181">
    <property type="entry name" value="Acyl_CoA_acyltransferase"/>
</dbReference>
<dbReference type="SUPFAM" id="SSF55729">
    <property type="entry name" value="Acyl-CoA N-acyltransferases (Nat)"/>
    <property type="match status" value="1"/>
</dbReference>
<accession>A0A1E5TAX9</accession>
<evidence type="ECO:0000313" key="2">
    <source>
        <dbReference type="EMBL" id="OEK08533.1"/>
    </source>
</evidence>
<comment type="caution">
    <text evidence="2">The sequence shown here is derived from an EMBL/GenBank/DDBJ whole genome shotgun (WGS) entry which is preliminary data.</text>
</comment>
<sequence>MKRNPFLSKTFKSVWLKHFNHSKKCTFFSFIPELPFVKNKFLPLYYNIGKNNTKGVNYILSKNIAPDYKGRVFIVYDVPDYTPTDTFLNNLGVHKITQYHGFKCNLKNYNSLNDYLLKVISKKSRSKFKGYLRKIKDALNITHKVYYGTISSEEYNSIFNTFEILLKKRFFNKKTNNNNLNPKEWAFFTEVTLPMIRNKKAALFVTYDNTKPIAITLTNFSDTVMYDVIRVFDIDYSKYRPGIVGVMKQIEWCLENKFEALDFSKGYYEYKKRWANEPYWFEYHIYYDKKSFLACYIALIYKLFYSLKLFLRKNDLINYAHKLLFLRNKKKIQLLNN</sequence>
<dbReference type="InterPro" id="IPR038740">
    <property type="entry name" value="BioF2-like_GNAT_dom"/>
</dbReference>
<dbReference type="Gene3D" id="3.40.630.30">
    <property type="match status" value="1"/>
</dbReference>
<dbReference type="EMBL" id="MDJD01000034">
    <property type="protein sequence ID" value="OEK08533.1"/>
    <property type="molecule type" value="Genomic_DNA"/>
</dbReference>
<name>A0A1E5TAX9_9FLAO</name>
<dbReference type="STRING" id="1849968.A8C32_03510"/>
<dbReference type="AlphaFoldDB" id="A0A1E5TAX9"/>
<protein>
    <recommendedName>
        <fullName evidence="1">BioF2-like acetyltransferase domain-containing protein</fullName>
    </recommendedName>
</protein>
<dbReference type="Pfam" id="PF13480">
    <property type="entry name" value="Acetyltransf_6"/>
    <property type="match status" value="1"/>
</dbReference>
<gene>
    <name evidence="2" type="ORF">A8C32_03510</name>
</gene>
<reference evidence="2 3" key="1">
    <citation type="submission" date="2016-05" db="EMBL/GenBank/DDBJ databases">
        <title>Draft Genome Sequence of Algibacter sp. Strain SK-16 Isolated from the Surface Water of Aburatsubo Inlet.</title>
        <authorList>
            <person name="Wong S.-K."/>
            <person name="Yoshizawa S."/>
            <person name="Nakajima Y."/>
            <person name="Ogura Y."/>
            <person name="Tetsuya H."/>
            <person name="Hamasaki K."/>
        </authorList>
    </citation>
    <scope>NUCLEOTIDE SEQUENCE [LARGE SCALE GENOMIC DNA]</scope>
    <source>
        <strain evidence="2 3">SK-16</strain>
    </source>
</reference>
<organism evidence="2 3">
    <name type="scientific">Flavivirga aquatica</name>
    <dbReference type="NCBI Taxonomy" id="1849968"/>
    <lineage>
        <taxon>Bacteria</taxon>
        <taxon>Pseudomonadati</taxon>
        <taxon>Bacteroidota</taxon>
        <taxon>Flavobacteriia</taxon>
        <taxon>Flavobacteriales</taxon>
        <taxon>Flavobacteriaceae</taxon>
        <taxon>Flavivirga</taxon>
    </lineage>
</organism>
<keyword evidence="3" id="KW-1185">Reference proteome</keyword>
<feature type="domain" description="BioF2-like acetyltransferase" evidence="1">
    <location>
        <begin position="123"/>
        <end position="272"/>
    </location>
</feature>